<accession>A0ABV8ETI0</accession>
<evidence type="ECO:0000313" key="2">
    <source>
        <dbReference type="EMBL" id="MFC3979005.1"/>
    </source>
</evidence>
<proteinExistence type="predicted"/>
<protein>
    <submittedName>
        <fullName evidence="2">Uncharacterized protein</fullName>
    </submittedName>
</protein>
<feature type="chain" id="PRO_5045613154" evidence="1">
    <location>
        <begin position="24"/>
        <end position="88"/>
    </location>
</feature>
<dbReference type="Proteomes" id="UP001595698">
    <property type="component" value="Unassembled WGS sequence"/>
</dbReference>
<evidence type="ECO:0000256" key="1">
    <source>
        <dbReference type="SAM" id="SignalP"/>
    </source>
</evidence>
<name>A0ABV8ETI0_9ACTN</name>
<dbReference type="EMBL" id="JBHSBC010000001">
    <property type="protein sequence ID" value="MFC3979005.1"/>
    <property type="molecule type" value="Genomic_DNA"/>
</dbReference>
<gene>
    <name evidence="2" type="ORF">ACFOYY_02665</name>
</gene>
<evidence type="ECO:0000313" key="3">
    <source>
        <dbReference type="Proteomes" id="UP001595698"/>
    </source>
</evidence>
<comment type="caution">
    <text evidence="2">The sequence shown here is derived from an EMBL/GenBank/DDBJ whole genome shotgun (WGS) entry which is preliminary data.</text>
</comment>
<feature type="signal peptide" evidence="1">
    <location>
        <begin position="1"/>
        <end position="23"/>
    </location>
</feature>
<keyword evidence="3" id="KW-1185">Reference proteome</keyword>
<dbReference type="RefSeq" id="WP_352010193.1">
    <property type="nucleotide sequence ID" value="NZ_JBHSBC010000001.1"/>
</dbReference>
<sequence>MLRRLVVSAALTASVLVPTTASALVAAAAPAGATVSCTYQRSGNHWNCVTPGAYCPAAAHGRYGYAKATGRKYTCTRYPNGRWRWKRA</sequence>
<reference evidence="3" key="1">
    <citation type="journal article" date="2019" name="Int. J. Syst. Evol. Microbiol.">
        <title>The Global Catalogue of Microorganisms (GCM) 10K type strain sequencing project: providing services to taxonomists for standard genome sequencing and annotation.</title>
        <authorList>
            <consortium name="The Broad Institute Genomics Platform"/>
            <consortium name="The Broad Institute Genome Sequencing Center for Infectious Disease"/>
            <person name="Wu L."/>
            <person name="Ma J."/>
        </authorList>
    </citation>
    <scope>NUCLEOTIDE SEQUENCE [LARGE SCALE GENOMIC DNA]</scope>
    <source>
        <strain evidence="3">TBRC 7912</strain>
    </source>
</reference>
<organism evidence="2 3">
    <name type="scientific">Streptosporangium jomthongense</name>
    <dbReference type="NCBI Taxonomy" id="1193683"/>
    <lineage>
        <taxon>Bacteria</taxon>
        <taxon>Bacillati</taxon>
        <taxon>Actinomycetota</taxon>
        <taxon>Actinomycetes</taxon>
        <taxon>Streptosporangiales</taxon>
        <taxon>Streptosporangiaceae</taxon>
        <taxon>Streptosporangium</taxon>
    </lineage>
</organism>
<keyword evidence="1" id="KW-0732">Signal</keyword>